<evidence type="ECO:0000256" key="1">
    <source>
        <dbReference type="SAM" id="MobiDB-lite"/>
    </source>
</evidence>
<protein>
    <submittedName>
        <fullName evidence="2">Uncharacterized protein</fullName>
    </submittedName>
</protein>
<feature type="region of interest" description="Disordered" evidence="1">
    <location>
        <begin position="270"/>
        <end position="309"/>
    </location>
</feature>
<reference evidence="2 3" key="1">
    <citation type="submission" date="2016-10" db="EMBL/GenBank/DDBJ databases">
        <title>Draft genome sequence of Coniochaeta ligniaria NRRL30616, a lignocellulolytic fungus for bioabatement of inhibitors in plant biomass hydrolysates.</title>
        <authorList>
            <consortium name="DOE Joint Genome Institute"/>
            <person name="Jimenez D.J."/>
            <person name="Hector R.E."/>
            <person name="Riley R."/>
            <person name="Sun H."/>
            <person name="Grigoriev I.V."/>
            <person name="Van Elsas J.D."/>
            <person name="Nichols N.N."/>
        </authorList>
    </citation>
    <scope>NUCLEOTIDE SEQUENCE [LARGE SCALE GENOMIC DNA]</scope>
    <source>
        <strain evidence="2 3">NRRL 30616</strain>
    </source>
</reference>
<dbReference type="EMBL" id="KV875094">
    <property type="protein sequence ID" value="OIW33024.1"/>
    <property type="molecule type" value="Genomic_DNA"/>
</dbReference>
<sequence length="807" mass="90014">MVFDDTEMGTGYLSPHNPLGTNMEADWQDQSGAGLQDFNMDDSNYVDPKDIMGLLHSPSAEKTEFNFDSGSTKLSGDDQASLAQPSTQAEEAVEGYPPPVVAASSLTLPQDPAPEQATNGANSQLTMPDSGLPSSNPEPTPVDNSNQRIPTPSQTTLDSGFPISDEDMAAFEATLKNLPETPSDGTMAGPGTANSYMPQQPYTAQPQPVVQSPNMTGMPRQSMYMPLPQRPLAPGNMLSTLNGYPPTAPQQPYMVQPLNMVNMPPTYSTNPYPSYQHPPPAPMQPGFPTSYAPPQPLPPQLSNGYLQPAPDLYQPYGCVSQLKSELKRKADEDDLQEGLPPSKKIRHRRDGNRRESNRPSHWYRPLPGKPTAWSPAPKEPSGRPGSPPAKTYREPLFKYNDNGELLGNVRYSRDELWALLVGKTEDGGRPAPSRRGKLTMWIQYAPAFEGHRYGAEASICRWDECPVKKNTISKGQFRVAFDERAETSGVTTDPFHCAGYMHLYCFEEAFNLYGFFFDGRFSIQPDRRVFRHEEKNPMALSGTLVGVLDAWIQSEGKARREGGQRGARLWRVLTEAHTAGPGYLEKLDKQNDVHVGKYMGDLRLYQQMKDEKLRLEREGRAIEIEDDEDDEGLRSRSAITQYAAQHSPQREAERSQVTERPIRRPSLPRYSPPARRQRLSPPVEDVQAPHHQVQRPSVALYKPPASRKRSRSEHEDEAPAYQAPSSKRSKVDLAEIEATVRQGLRKRNQQEIRRVSRILTSMVAAVDGMPHYKRLGVESLVSREADRVRRGLVRRYGSLPTGVGCRT</sequence>
<evidence type="ECO:0000313" key="2">
    <source>
        <dbReference type="EMBL" id="OIW33024.1"/>
    </source>
</evidence>
<accession>A0A1J7JSR3</accession>
<keyword evidence="3" id="KW-1185">Reference proteome</keyword>
<feature type="compositionally biased region" description="Basic and acidic residues" evidence="1">
    <location>
        <begin position="648"/>
        <end position="662"/>
    </location>
</feature>
<evidence type="ECO:0000313" key="3">
    <source>
        <dbReference type="Proteomes" id="UP000182658"/>
    </source>
</evidence>
<proteinExistence type="predicted"/>
<feature type="region of interest" description="Disordered" evidence="1">
    <location>
        <begin position="329"/>
        <end position="394"/>
    </location>
</feature>
<feature type="compositionally biased region" description="Polar residues" evidence="1">
    <location>
        <begin position="116"/>
        <end position="158"/>
    </location>
</feature>
<organism evidence="2 3">
    <name type="scientific">Coniochaeta ligniaria NRRL 30616</name>
    <dbReference type="NCBI Taxonomy" id="1408157"/>
    <lineage>
        <taxon>Eukaryota</taxon>
        <taxon>Fungi</taxon>
        <taxon>Dikarya</taxon>
        <taxon>Ascomycota</taxon>
        <taxon>Pezizomycotina</taxon>
        <taxon>Sordariomycetes</taxon>
        <taxon>Sordariomycetidae</taxon>
        <taxon>Coniochaetales</taxon>
        <taxon>Coniochaetaceae</taxon>
        <taxon>Coniochaeta</taxon>
    </lineage>
</organism>
<dbReference type="Proteomes" id="UP000182658">
    <property type="component" value="Unassembled WGS sequence"/>
</dbReference>
<feature type="compositionally biased region" description="Pro residues" evidence="1">
    <location>
        <begin position="276"/>
        <end position="299"/>
    </location>
</feature>
<feature type="region of interest" description="Disordered" evidence="1">
    <location>
        <begin position="62"/>
        <end position="162"/>
    </location>
</feature>
<dbReference type="InParanoid" id="A0A1J7JSR3"/>
<dbReference type="AlphaFoldDB" id="A0A1J7JSR3"/>
<feature type="region of interest" description="Disordered" evidence="1">
    <location>
        <begin position="642"/>
        <end position="729"/>
    </location>
</feature>
<gene>
    <name evidence="2" type="ORF">CONLIGDRAFT_640183</name>
</gene>
<dbReference type="OrthoDB" id="5307331at2759"/>
<name>A0A1J7JSR3_9PEZI</name>